<evidence type="ECO:0000313" key="1">
    <source>
        <dbReference type="EMBL" id="QPT19003.1"/>
    </source>
</evidence>
<organism evidence="1 2">
    <name type="scientific">Stutzerimonas frequens</name>
    <dbReference type="NCBI Taxonomy" id="2968969"/>
    <lineage>
        <taxon>Bacteria</taxon>
        <taxon>Pseudomonadati</taxon>
        <taxon>Pseudomonadota</taxon>
        <taxon>Gammaproteobacteria</taxon>
        <taxon>Pseudomonadales</taxon>
        <taxon>Pseudomonadaceae</taxon>
        <taxon>Stutzerimonas</taxon>
    </lineage>
</organism>
<gene>
    <name evidence="1" type="ORF">I6G34_06495</name>
</gene>
<dbReference type="EMBL" id="CP065720">
    <property type="protein sequence ID" value="QPT19003.1"/>
    <property type="molecule type" value="Genomic_DNA"/>
</dbReference>
<proteinExistence type="predicted"/>
<dbReference type="RefSeq" id="WP_102839345.1">
    <property type="nucleotide sequence ID" value="NZ_CP065720.1"/>
</dbReference>
<protein>
    <submittedName>
        <fullName evidence="1">Uncharacterized protein</fullName>
    </submittedName>
</protein>
<name>A0ABX6XY67_9GAMM</name>
<sequence>MYEPLKDSAAITAANQFFDDLVALADPDNQLPLLRPQVEEYRWETLNHSRHPMTRNQLNGFLGGLVVAGTLSPEQGHALSQRLNQGHSAGWL</sequence>
<dbReference type="Proteomes" id="UP000595058">
    <property type="component" value="Chromosome"/>
</dbReference>
<keyword evidence="2" id="KW-1185">Reference proteome</keyword>
<dbReference type="GeneID" id="75212941"/>
<evidence type="ECO:0000313" key="2">
    <source>
        <dbReference type="Proteomes" id="UP000595058"/>
    </source>
</evidence>
<reference evidence="1 2" key="1">
    <citation type="submission" date="2020-12" db="EMBL/GenBank/DDBJ databases">
        <title>FDA dAtabase for Regulatory Grade micrObial Sequences (FDA-ARGOS): Supporting development and validation of Infectious Disease Dx tests.</title>
        <authorList>
            <person name="Sproer C."/>
            <person name="Gronow S."/>
            <person name="Severitt S."/>
            <person name="Schroder I."/>
            <person name="Tallon L."/>
            <person name="Sadzewicz L."/>
            <person name="Zhao X."/>
            <person name="Boylan J."/>
            <person name="Ott S."/>
            <person name="Bowen H."/>
            <person name="Vavikolanu K."/>
            <person name="Mehta A."/>
            <person name="Aluvathingal J."/>
            <person name="Nadendla S."/>
            <person name="Lowell S."/>
            <person name="Myers T."/>
            <person name="Yan Y."/>
            <person name="Sichtig H."/>
        </authorList>
    </citation>
    <scope>NUCLEOTIDE SEQUENCE [LARGE SCALE GENOMIC DNA]</scope>
    <source>
        <strain evidence="1 2">FDAARGOS_877</strain>
    </source>
</reference>
<accession>A0ABX6XY67</accession>